<reference evidence="7 8" key="1">
    <citation type="journal article" date="2007" name="Nature">
        <title>Genome of the marsupial Monodelphis domestica reveals innovation in non-coding sequences.</title>
        <authorList>
            <person name="Mikkelsen T.S."/>
            <person name="Wakefield M.J."/>
            <person name="Aken B."/>
            <person name="Amemiya C.T."/>
            <person name="Chang J.L."/>
            <person name="Duke S."/>
            <person name="Garber M."/>
            <person name="Gentles A.J."/>
            <person name="Goodstadt L."/>
            <person name="Heger A."/>
            <person name="Jurka J."/>
            <person name="Kamal M."/>
            <person name="Mauceli E."/>
            <person name="Searle S.M."/>
            <person name="Sharpe T."/>
            <person name="Baker M.L."/>
            <person name="Batzer M.A."/>
            <person name="Benos P.V."/>
            <person name="Belov K."/>
            <person name="Clamp M."/>
            <person name="Cook A."/>
            <person name="Cuff J."/>
            <person name="Das R."/>
            <person name="Davidow L."/>
            <person name="Deakin J.E."/>
            <person name="Fazzari M.J."/>
            <person name="Glass J.L."/>
            <person name="Grabherr M."/>
            <person name="Greally J.M."/>
            <person name="Gu W."/>
            <person name="Hore T.A."/>
            <person name="Huttley G.A."/>
            <person name="Kleber M."/>
            <person name="Jirtle R.L."/>
            <person name="Koina E."/>
            <person name="Lee J.T."/>
            <person name="Mahony S."/>
            <person name="Marra M.A."/>
            <person name="Miller R.D."/>
            <person name="Nicholls R.D."/>
            <person name="Oda M."/>
            <person name="Papenfuss A.T."/>
            <person name="Parra Z.E."/>
            <person name="Pollock D.D."/>
            <person name="Ray D.A."/>
            <person name="Schein J.E."/>
            <person name="Speed T.P."/>
            <person name="Thompson K."/>
            <person name="VandeBerg J.L."/>
            <person name="Wade C.M."/>
            <person name="Walker J.A."/>
            <person name="Waters P.D."/>
            <person name="Webber C."/>
            <person name="Weidman J.R."/>
            <person name="Xie X."/>
            <person name="Zody M.C."/>
            <person name="Baldwin J."/>
            <person name="Abdouelleil A."/>
            <person name="Abdulkadir J."/>
            <person name="Abebe A."/>
            <person name="Abera B."/>
            <person name="Abreu J."/>
            <person name="Acer S.C."/>
            <person name="Aftuck L."/>
            <person name="Alexander A."/>
            <person name="An P."/>
            <person name="Anderson E."/>
            <person name="Anderson S."/>
            <person name="Arachi H."/>
            <person name="Azer M."/>
            <person name="Bachantsang P."/>
            <person name="Barry A."/>
            <person name="Bayul T."/>
            <person name="Berlin A."/>
            <person name="Bessette D."/>
            <person name="Bloom T."/>
            <person name="Bloom T."/>
            <person name="Boguslavskiy L."/>
            <person name="Bonnet C."/>
            <person name="Boukhgalter B."/>
            <person name="Bourzgui I."/>
            <person name="Brown A."/>
            <person name="Cahill P."/>
            <person name="Channer S."/>
            <person name="Cheshatsang Y."/>
            <person name="Chuda L."/>
            <person name="Citroen M."/>
            <person name="Collymore A."/>
            <person name="Cooke P."/>
            <person name="Costello M."/>
            <person name="D'Aco K."/>
            <person name="Daza R."/>
            <person name="De Haan G."/>
            <person name="DeGray S."/>
            <person name="DeMaso C."/>
            <person name="Dhargay N."/>
            <person name="Dooley K."/>
            <person name="Dooley E."/>
            <person name="Doricent M."/>
            <person name="Dorje P."/>
            <person name="Dorjee K."/>
            <person name="Dupes A."/>
            <person name="Elong R."/>
            <person name="Falk J."/>
            <person name="Farina A."/>
            <person name="Faro S."/>
            <person name="Ferguson D."/>
            <person name="Fisher S."/>
            <person name="Foley C.D."/>
            <person name="Franke A."/>
            <person name="Friedrich D."/>
            <person name="Gadbois L."/>
            <person name="Gearin G."/>
            <person name="Gearin C.R."/>
            <person name="Giannoukos G."/>
            <person name="Goode T."/>
            <person name="Graham J."/>
            <person name="Grandbois E."/>
            <person name="Grewal S."/>
            <person name="Gyaltsen K."/>
            <person name="Hafez N."/>
            <person name="Hagos B."/>
            <person name="Hall J."/>
            <person name="Henson C."/>
            <person name="Hollinger A."/>
            <person name="Honan T."/>
            <person name="Huard M.D."/>
            <person name="Hughes L."/>
            <person name="Hurhula B."/>
            <person name="Husby M.E."/>
            <person name="Kamat A."/>
            <person name="Kanga B."/>
            <person name="Kashin S."/>
            <person name="Khazanovich D."/>
            <person name="Kisner P."/>
            <person name="Lance K."/>
            <person name="Lara M."/>
            <person name="Lee W."/>
            <person name="Lennon N."/>
            <person name="Letendre F."/>
            <person name="LeVine R."/>
            <person name="Lipovsky A."/>
            <person name="Liu X."/>
            <person name="Liu J."/>
            <person name="Liu S."/>
            <person name="Lokyitsang T."/>
            <person name="Lokyitsang Y."/>
            <person name="Lubonja R."/>
            <person name="Lui A."/>
            <person name="MacDonald P."/>
            <person name="Magnisalis V."/>
            <person name="Maru K."/>
            <person name="Matthews C."/>
            <person name="McCusker W."/>
            <person name="McDonough S."/>
            <person name="Mehta T."/>
            <person name="Meldrim J."/>
            <person name="Meneus L."/>
            <person name="Mihai O."/>
            <person name="Mihalev A."/>
            <person name="Mihova T."/>
            <person name="Mittelman R."/>
            <person name="Mlenga V."/>
            <person name="Montmayeur A."/>
            <person name="Mulrain L."/>
            <person name="Navidi A."/>
            <person name="Naylor J."/>
            <person name="Negash T."/>
            <person name="Nguyen T."/>
            <person name="Nguyen N."/>
            <person name="Nicol R."/>
            <person name="Norbu C."/>
            <person name="Norbu N."/>
            <person name="Novod N."/>
            <person name="O'Neill B."/>
            <person name="Osman S."/>
            <person name="Markiewicz E."/>
            <person name="Oyono O.L."/>
            <person name="Patti C."/>
            <person name="Phunkhang P."/>
            <person name="Pierre F."/>
            <person name="Priest M."/>
            <person name="Raghuraman S."/>
            <person name="Rege F."/>
            <person name="Reyes R."/>
            <person name="Rise C."/>
            <person name="Rogov P."/>
            <person name="Ross K."/>
            <person name="Ryan E."/>
            <person name="Settipalli S."/>
            <person name="Shea T."/>
            <person name="Sherpa N."/>
            <person name="Shi L."/>
            <person name="Shih D."/>
            <person name="Sparrow T."/>
            <person name="Spaulding J."/>
            <person name="Stalker J."/>
            <person name="Stange-Thomann N."/>
            <person name="Stavropoulos S."/>
            <person name="Stone C."/>
            <person name="Strader C."/>
            <person name="Tesfaye S."/>
            <person name="Thomson T."/>
            <person name="Thoulutsang Y."/>
            <person name="Thoulutsang D."/>
            <person name="Topham K."/>
            <person name="Topping I."/>
            <person name="Tsamla T."/>
            <person name="Vassiliev H."/>
            <person name="Vo A."/>
            <person name="Wangchuk T."/>
            <person name="Wangdi T."/>
            <person name="Weiand M."/>
            <person name="Wilkinson J."/>
            <person name="Wilson A."/>
            <person name="Yadav S."/>
            <person name="Young G."/>
            <person name="Yu Q."/>
            <person name="Zembek L."/>
            <person name="Zhong D."/>
            <person name="Zimmer A."/>
            <person name="Zwirko Z."/>
            <person name="Jaffe D.B."/>
            <person name="Alvarez P."/>
            <person name="Brockman W."/>
            <person name="Butler J."/>
            <person name="Chin C."/>
            <person name="Gnerre S."/>
            <person name="MacCallum I."/>
            <person name="Graves J.A."/>
            <person name="Ponting C.P."/>
            <person name="Breen M."/>
            <person name="Samollow P.B."/>
            <person name="Lander E.S."/>
            <person name="Lindblad-Toh K."/>
        </authorList>
    </citation>
    <scope>NUCLEOTIDE SEQUENCE [LARGE SCALE GENOMIC DNA]</scope>
</reference>
<feature type="region of interest" description="Disordered" evidence="5">
    <location>
        <begin position="490"/>
        <end position="528"/>
    </location>
</feature>
<keyword evidence="8" id="KW-1185">Reference proteome</keyword>
<dbReference type="Ensembl" id="ENSMODT00000011397.4">
    <property type="protein sequence ID" value="ENSMODP00000011180.3"/>
    <property type="gene ID" value="ENSMODG00000008969.4"/>
</dbReference>
<dbReference type="Proteomes" id="UP000002280">
    <property type="component" value="Chromosome 2"/>
</dbReference>
<evidence type="ECO:0000259" key="6">
    <source>
        <dbReference type="PROSITE" id="PS50916"/>
    </source>
</evidence>
<feature type="region of interest" description="Disordered" evidence="5">
    <location>
        <begin position="253"/>
        <end position="338"/>
    </location>
</feature>
<feature type="domain" description="RabBD" evidence="6">
    <location>
        <begin position="4"/>
        <end position="124"/>
    </location>
</feature>
<dbReference type="eggNOG" id="ENOG502RJPZ">
    <property type="taxonomic scope" value="Eukaryota"/>
</dbReference>
<dbReference type="GO" id="GO:0008270">
    <property type="term" value="F:zinc ion binding"/>
    <property type="evidence" value="ECO:0007669"/>
    <property type="project" value="UniProtKB-KW"/>
</dbReference>
<reference evidence="7" key="3">
    <citation type="submission" date="2025-09" db="UniProtKB">
        <authorList>
            <consortium name="Ensembl"/>
        </authorList>
    </citation>
    <scope>IDENTIFICATION</scope>
</reference>
<keyword evidence="3" id="KW-0862">Zinc</keyword>
<feature type="compositionally biased region" description="Basic and acidic residues" evidence="5">
    <location>
        <begin position="540"/>
        <end position="554"/>
    </location>
</feature>
<keyword evidence="2" id="KW-0863">Zinc-finger</keyword>
<dbReference type="GO" id="GO:0003779">
    <property type="term" value="F:actin binding"/>
    <property type="evidence" value="ECO:0000318"/>
    <property type="project" value="GO_Central"/>
</dbReference>
<dbReference type="Pfam" id="PF04698">
    <property type="entry name" value="Rab_eff_C"/>
    <property type="match status" value="1"/>
</dbReference>
<dbReference type="FunCoup" id="F7G228">
    <property type="interactions" value="15"/>
</dbReference>
<dbReference type="HOGENOM" id="CLU_025193_2_0_1"/>
<evidence type="ECO:0000256" key="5">
    <source>
        <dbReference type="SAM" id="MobiDB-lite"/>
    </source>
</evidence>
<dbReference type="AlphaFoldDB" id="F7G228"/>
<accession>F7G228</accession>
<dbReference type="GO" id="GO:0017022">
    <property type="term" value="F:myosin binding"/>
    <property type="evidence" value="ECO:0000318"/>
    <property type="project" value="GO_Central"/>
</dbReference>
<dbReference type="PROSITE" id="PS50916">
    <property type="entry name" value="RABBD"/>
    <property type="match status" value="1"/>
</dbReference>
<feature type="region of interest" description="Disordered" evidence="5">
    <location>
        <begin position="360"/>
        <end position="451"/>
    </location>
</feature>
<sequence>MGKKLDLSKLTDEEAKHVWEVVQRDLDLRKKEEERLEELKGKIQKESTKRELLSDQARLNETHCRHCLQPYRFLVNSRRPCVDCHLFTCKNCSSYNRQEQGWVCDSCRLARLLKTGSLEWYYEHVRARFKRFGSDKVMRSLHGRLPGSGGSPEPGGAQLYPVGGAGESEQIAEEDAAGAPHLSREKRLLAVHPFDFDADSDSWAQPGPPPLPPPPARSTPAGAQALSEAPSACVEDAAFPKDASVAQARLAPESQDFPEEPGPSLAEASLPPDAGLEGDSRPDGGALGGDGPHLHPPYFADVDSSEEDSEKAGEAAVRLSKPRSRTSSQESAAPPENQIFEMNQRMLAIECLLARLEERIVVPREESFGPGPRTDADVEEEALKRKLGELTGTVSDQGASSEDDEEGRRGLSPAPSRTQQASQTSAEDNRPLGLEERATHRTPDSALSDLEDRVALTATEVQHARREVSDIESRIAALSAAGLPVKTWEKPKKKSNLQILPLQPTMESSLEEEDPELSGASQVTSGPLVQKRIFNNSLKLQDRADGPFSRKSDYRGSLTQRNPNGKNRRLEHVFAVRPSPPSHFSLQPRDSIDCSSSPEDGPA</sequence>
<evidence type="ECO:0000313" key="8">
    <source>
        <dbReference type="Proteomes" id="UP000002280"/>
    </source>
</evidence>
<evidence type="ECO:0000256" key="3">
    <source>
        <dbReference type="ARBA" id="ARBA00022833"/>
    </source>
</evidence>
<dbReference type="InterPro" id="IPR011011">
    <property type="entry name" value="Znf_FYVE_PHD"/>
</dbReference>
<dbReference type="InterPro" id="IPR010911">
    <property type="entry name" value="Rab_BD"/>
</dbReference>
<dbReference type="InterPro" id="IPR041282">
    <property type="entry name" value="FYVE_2"/>
</dbReference>
<organism evidence="7 8">
    <name type="scientific">Monodelphis domestica</name>
    <name type="common">Gray short-tailed opossum</name>
    <dbReference type="NCBI Taxonomy" id="13616"/>
    <lineage>
        <taxon>Eukaryota</taxon>
        <taxon>Metazoa</taxon>
        <taxon>Chordata</taxon>
        <taxon>Craniata</taxon>
        <taxon>Vertebrata</taxon>
        <taxon>Euteleostomi</taxon>
        <taxon>Mammalia</taxon>
        <taxon>Metatheria</taxon>
        <taxon>Didelphimorphia</taxon>
        <taxon>Didelphidae</taxon>
        <taxon>Monodelphis</taxon>
    </lineage>
</organism>
<evidence type="ECO:0000313" key="7">
    <source>
        <dbReference type="Ensembl" id="ENSMODP00000011180.3"/>
    </source>
</evidence>
<dbReference type="GO" id="GO:0030864">
    <property type="term" value="C:cortical actin cytoskeleton"/>
    <property type="evidence" value="ECO:0000318"/>
    <property type="project" value="GO_Central"/>
</dbReference>
<feature type="compositionally biased region" description="Polar residues" evidence="5">
    <location>
        <begin position="519"/>
        <end position="528"/>
    </location>
</feature>
<feature type="coiled-coil region" evidence="4">
    <location>
        <begin position="22"/>
        <end position="56"/>
    </location>
</feature>
<feature type="region of interest" description="Disordered" evidence="5">
    <location>
        <begin position="143"/>
        <end position="167"/>
    </location>
</feature>
<dbReference type="InterPro" id="IPR013083">
    <property type="entry name" value="Znf_RING/FYVE/PHD"/>
</dbReference>
<dbReference type="Pfam" id="PF02318">
    <property type="entry name" value="FYVE_2"/>
    <property type="match status" value="1"/>
</dbReference>
<dbReference type="GeneTree" id="ENSGT00950000183138"/>
<dbReference type="InterPro" id="IPR037442">
    <property type="entry name" value="Melanophilin_FYVE-rel_dom"/>
</dbReference>
<evidence type="ECO:0000256" key="4">
    <source>
        <dbReference type="SAM" id="Coils"/>
    </source>
</evidence>
<dbReference type="Gene3D" id="3.30.40.10">
    <property type="entry name" value="Zinc/RING finger domain, C3HC4 (zinc finger)"/>
    <property type="match status" value="1"/>
</dbReference>
<keyword evidence="4" id="KW-0175">Coiled coil</keyword>
<feature type="compositionally biased region" description="Polar residues" evidence="5">
    <location>
        <begin position="593"/>
        <end position="603"/>
    </location>
</feature>
<dbReference type="InterPro" id="IPR006788">
    <property type="entry name" value="Myrip/Melanophilin"/>
</dbReference>
<dbReference type="FunFam" id="3.30.40.10:FF:000018">
    <property type="entry name" value="Synaptotagmin-like 5, isoform CRA_a"/>
    <property type="match status" value="1"/>
</dbReference>
<dbReference type="InterPro" id="IPR051745">
    <property type="entry name" value="Intracell_Transport_Effector"/>
</dbReference>
<feature type="compositionally biased region" description="Polar residues" evidence="5">
    <location>
        <begin position="415"/>
        <end position="426"/>
    </location>
</feature>
<feature type="compositionally biased region" description="Pro residues" evidence="5">
    <location>
        <begin position="206"/>
        <end position="217"/>
    </location>
</feature>
<feature type="region of interest" description="Disordered" evidence="5">
    <location>
        <begin position="197"/>
        <end position="232"/>
    </location>
</feature>
<reference evidence="7" key="2">
    <citation type="submission" date="2025-08" db="UniProtKB">
        <authorList>
            <consortium name="Ensembl"/>
        </authorList>
    </citation>
    <scope>IDENTIFICATION</scope>
</reference>
<proteinExistence type="predicted"/>
<evidence type="ECO:0000256" key="2">
    <source>
        <dbReference type="ARBA" id="ARBA00022771"/>
    </source>
</evidence>
<feature type="region of interest" description="Disordered" evidence="5">
    <location>
        <begin position="540"/>
        <end position="603"/>
    </location>
</feature>
<dbReference type="Bgee" id="ENSMODG00000008969">
    <property type="expression patterns" value="Expressed in cerebellum and 6 other cell types or tissues"/>
</dbReference>
<dbReference type="GO" id="GO:0006886">
    <property type="term" value="P:intracellular protein transport"/>
    <property type="evidence" value="ECO:0007669"/>
    <property type="project" value="InterPro"/>
</dbReference>
<dbReference type="CDD" id="cd15752">
    <property type="entry name" value="FYVE_SlaC2-a"/>
    <property type="match status" value="1"/>
</dbReference>
<dbReference type="STRING" id="13616.ENSMODP00000011180"/>
<name>F7G228_MONDO</name>
<evidence type="ECO:0000256" key="1">
    <source>
        <dbReference type="ARBA" id="ARBA00022723"/>
    </source>
</evidence>
<dbReference type="GO" id="GO:0031267">
    <property type="term" value="F:small GTPase binding"/>
    <property type="evidence" value="ECO:0007669"/>
    <property type="project" value="InterPro"/>
</dbReference>
<feature type="compositionally biased region" description="Basic and acidic residues" evidence="5">
    <location>
        <begin position="427"/>
        <end position="443"/>
    </location>
</feature>
<dbReference type="OMA" id="EAQGWLC"/>
<dbReference type="PANTHER" id="PTHR14555:SF1">
    <property type="entry name" value="MELANOPHILIN"/>
    <property type="match status" value="1"/>
</dbReference>
<protein>
    <submittedName>
        <fullName evidence="7">Melanophilin</fullName>
    </submittedName>
</protein>
<dbReference type="InParanoid" id="F7G228"/>
<dbReference type="PANTHER" id="PTHR14555">
    <property type="entry name" value="MYELIN-ASSOCIATED OLIGODENDROCYTIC BASIC PROTEIN MOBP -RELATED"/>
    <property type="match status" value="1"/>
</dbReference>
<keyword evidence="1" id="KW-0479">Metal-binding</keyword>
<dbReference type="SUPFAM" id="SSF57903">
    <property type="entry name" value="FYVE/PHD zinc finger"/>
    <property type="match status" value="1"/>
</dbReference>
<dbReference type="KEGG" id="mdo:103099539"/>